<sequence>MKFVLAAYGSRGDVEPCVAVGRELLRRGHDVQMAVPPDRCRFAESAGLAAAGYGPDTREQIHQATEFVRRVQDPMSALPQVTEQVTRVWAEKSTVLAALAEGADLLVAGMNEQRLAANVAESCGLPFAALHFFPARVLDLGVAQAHVTSVAERAQRLALGLPEGGRSSKSPTLEIQAYEEFCMPELAAEWARPGYRRPFIGSLTLEMPTDVDDEVLSWIADGPPPIYFGFGSTPITSPAETVAVISGACEQLGERALICSGSNDFARLTRSGHTKIVEAVNHSAAFPACRAIVHHGGAGTTAAGMRAGVPMLVLWLWLDQPIWASAVSQLGVGIARAFSESTYDSLVADLRALLAADYVTAAAREVAARMTKPAESVAKAADFLEDAARSG</sequence>
<feature type="domain" description="Glycosyltransferase family 28 N-terminal" evidence="1">
    <location>
        <begin position="3"/>
        <end position="134"/>
    </location>
</feature>
<dbReference type="InterPro" id="IPR050426">
    <property type="entry name" value="Glycosyltransferase_28"/>
</dbReference>
<dbReference type="Pfam" id="PF06722">
    <property type="entry name" value="EryCIII-like_C"/>
    <property type="match status" value="1"/>
</dbReference>
<name>A0A1Q4HWH1_9MYCO</name>
<dbReference type="GO" id="GO:0008194">
    <property type="term" value="F:UDP-glycosyltransferase activity"/>
    <property type="evidence" value="ECO:0007669"/>
    <property type="project" value="InterPro"/>
</dbReference>
<keyword evidence="4" id="KW-1185">Reference proteome</keyword>
<feature type="domain" description="Erythromycin biosynthesis protein CIII-like C-terminal" evidence="2">
    <location>
        <begin position="275"/>
        <end position="374"/>
    </location>
</feature>
<dbReference type="PANTHER" id="PTHR48050:SF13">
    <property type="entry name" value="STEROL 3-BETA-GLUCOSYLTRANSFERASE UGT80A2"/>
    <property type="match status" value="1"/>
</dbReference>
<dbReference type="PANTHER" id="PTHR48050">
    <property type="entry name" value="STEROL 3-BETA-GLUCOSYLTRANSFERASE"/>
    <property type="match status" value="1"/>
</dbReference>
<dbReference type="STRING" id="53378.BRW65_09450"/>
<proteinExistence type="predicted"/>
<dbReference type="Proteomes" id="UP000186438">
    <property type="component" value="Unassembled WGS sequence"/>
</dbReference>
<reference evidence="3 4" key="1">
    <citation type="submission" date="2016-11" db="EMBL/GenBank/DDBJ databases">
        <title>Genome sequences of unsequenced Mycobacteria.</title>
        <authorList>
            <person name="Greninger A.L."/>
            <person name="Fang F."/>
            <person name="Jerome K.R."/>
        </authorList>
    </citation>
    <scope>NUCLEOTIDE SEQUENCE [LARGE SCALE GENOMIC DNA]</scope>
    <source>
        <strain evidence="3 4">M11</strain>
    </source>
</reference>
<dbReference type="InterPro" id="IPR010610">
    <property type="entry name" value="EryCIII-like_C"/>
</dbReference>
<dbReference type="FunFam" id="3.40.50.2000:FF:000009">
    <property type="entry name" value="Sterol 3-beta-glucosyltransferase UGT80A2"/>
    <property type="match status" value="1"/>
</dbReference>
<evidence type="ECO:0000313" key="4">
    <source>
        <dbReference type="Proteomes" id="UP000186438"/>
    </source>
</evidence>
<dbReference type="InterPro" id="IPR002213">
    <property type="entry name" value="UDP_glucos_trans"/>
</dbReference>
<protein>
    <submittedName>
        <fullName evidence="3">Glycosyltransferase</fullName>
    </submittedName>
</protein>
<dbReference type="Pfam" id="PF03033">
    <property type="entry name" value="Glyco_transf_28"/>
    <property type="match status" value="1"/>
</dbReference>
<gene>
    <name evidence="3" type="ORF">BRW65_09450</name>
</gene>
<dbReference type="EMBL" id="MPNT01000007">
    <property type="protein sequence ID" value="OJZ74051.1"/>
    <property type="molecule type" value="Genomic_DNA"/>
</dbReference>
<accession>A0A1Q4HWH1</accession>
<dbReference type="GO" id="GO:0005975">
    <property type="term" value="P:carbohydrate metabolic process"/>
    <property type="evidence" value="ECO:0007669"/>
    <property type="project" value="InterPro"/>
</dbReference>
<dbReference type="SUPFAM" id="SSF53756">
    <property type="entry name" value="UDP-Glycosyltransferase/glycogen phosphorylase"/>
    <property type="match status" value="1"/>
</dbReference>
<evidence type="ECO:0000313" key="3">
    <source>
        <dbReference type="EMBL" id="OJZ74051.1"/>
    </source>
</evidence>
<dbReference type="GO" id="GO:0016758">
    <property type="term" value="F:hexosyltransferase activity"/>
    <property type="evidence" value="ECO:0007669"/>
    <property type="project" value="InterPro"/>
</dbReference>
<dbReference type="CDD" id="cd03784">
    <property type="entry name" value="GT1_Gtf-like"/>
    <property type="match status" value="1"/>
</dbReference>
<evidence type="ECO:0000259" key="1">
    <source>
        <dbReference type="Pfam" id="PF03033"/>
    </source>
</evidence>
<organism evidence="3 4">
    <name type="scientific">Mycobacterium paraffinicum</name>
    <dbReference type="NCBI Taxonomy" id="53378"/>
    <lineage>
        <taxon>Bacteria</taxon>
        <taxon>Bacillati</taxon>
        <taxon>Actinomycetota</taxon>
        <taxon>Actinomycetes</taxon>
        <taxon>Mycobacteriales</taxon>
        <taxon>Mycobacteriaceae</taxon>
        <taxon>Mycobacterium</taxon>
    </lineage>
</organism>
<dbReference type="Gene3D" id="3.40.50.2000">
    <property type="entry name" value="Glycogen Phosphorylase B"/>
    <property type="match status" value="2"/>
</dbReference>
<comment type="caution">
    <text evidence="3">The sequence shown here is derived from an EMBL/GenBank/DDBJ whole genome shotgun (WGS) entry which is preliminary data.</text>
</comment>
<dbReference type="AlphaFoldDB" id="A0A1Q4HWH1"/>
<dbReference type="RefSeq" id="WP_073873951.1">
    <property type="nucleotide sequence ID" value="NZ_MPNT01000007.1"/>
</dbReference>
<dbReference type="OrthoDB" id="3253247at2"/>
<dbReference type="InterPro" id="IPR004276">
    <property type="entry name" value="GlycoTrans_28_N"/>
</dbReference>
<keyword evidence="3" id="KW-0808">Transferase</keyword>
<dbReference type="GO" id="GO:0033072">
    <property type="term" value="P:vancomycin biosynthetic process"/>
    <property type="evidence" value="ECO:0007669"/>
    <property type="project" value="UniProtKB-ARBA"/>
</dbReference>
<evidence type="ECO:0000259" key="2">
    <source>
        <dbReference type="Pfam" id="PF06722"/>
    </source>
</evidence>